<comment type="caution">
    <text evidence="1">The sequence shown here is derived from an EMBL/GenBank/DDBJ whole genome shotgun (WGS) entry which is preliminary data.</text>
</comment>
<reference evidence="1 2" key="1">
    <citation type="submission" date="2019-03" db="EMBL/GenBank/DDBJ databases">
        <title>Subsurface microbial communities from deep shales in Ohio and West Virginia, USA.</title>
        <authorList>
            <person name="Wrighton K."/>
        </authorList>
    </citation>
    <scope>NUCLEOTIDE SEQUENCE [LARGE SCALE GENOMIC DNA]</scope>
    <source>
        <strain evidence="1 2">MSL 6dP</strain>
    </source>
</reference>
<dbReference type="Proteomes" id="UP000295832">
    <property type="component" value="Unassembled WGS sequence"/>
</dbReference>
<gene>
    <name evidence="1" type="ORF">C7959_10874</name>
</gene>
<dbReference type="RefSeq" id="WP_134116062.1">
    <property type="nucleotide sequence ID" value="NZ_SOEG01000008.1"/>
</dbReference>
<protein>
    <submittedName>
        <fullName evidence="1">Uncharacterized protein</fullName>
    </submittedName>
</protein>
<dbReference type="STRING" id="926561.GCA_000379025_02698"/>
<organism evidence="1 2">
    <name type="scientific">Orenia marismortui</name>
    <dbReference type="NCBI Taxonomy" id="46469"/>
    <lineage>
        <taxon>Bacteria</taxon>
        <taxon>Bacillati</taxon>
        <taxon>Bacillota</taxon>
        <taxon>Clostridia</taxon>
        <taxon>Halanaerobiales</taxon>
        <taxon>Halobacteroidaceae</taxon>
        <taxon>Orenia</taxon>
    </lineage>
</organism>
<accession>A0A4R8H8M4</accession>
<proteinExistence type="predicted"/>
<name>A0A4R8H8M4_9FIRM</name>
<evidence type="ECO:0000313" key="2">
    <source>
        <dbReference type="Proteomes" id="UP000295832"/>
    </source>
</evidence>
<dbReference type="EMBL" id="SOEG01000008">
    <property type="protein sequence ID" value="TDX52152.1"/>
    <property type="molecule type" value="Genomic_DNA"/>
</dbReference>
<keyword evidence="2" id="KW-1185">Reference proteome</keyword>
<evidence type="ECO:0000313" key="1">
    <source>
        <dbReference type="EMBL" id="TDX52152.1"/>
    </source>
</evidence>
<sequence>MSIKELNKEELANDLLCNLMIIDLEMQKEDIDLEIIKNKVKKSISNCRSIIGLSVDIEEVARRR</sequence>
<dbReference type="AlphaFoldDB" id="A0A4R8H8M4"/>